<evidence type="ECO:0000313" key="2">
    <source>
        <dbReference type="Proteomes" id="UP000176614"/>
    </source>
</evidence>
<gene>
    <name evidence="1" type="ORF">A2264_03965</name>
</gene>
<dbReference type="EMBL" id="MEVT01000012">
    <property type="protein sequence ID" value="OGC62795.1"/>
    <property type="molecule type" value="Genomic_DNA"/>
</dbReference>
<dbReference type="Proteomes" id="UP000176614">
    <property type="component" value="Unassembled WGS sequence"/>
</dbReference>
<name>A0A1F4W0D5_UNCKA</name>
<dbReference type="AlphaFoldDB" id="A0A1F4W0D5"/>
<proteinExistence type="predicted"/>
<protein>
    <submittedName>
        <fullName evidence="1">Uncharacterized protein</fullName>
    </submittedName>
</protein>
<comment type="caution">
    <text evidence="1">The sequence shown here is derived from an EMBL/GenBank/DDBJ whole genome shotgun (WGS) entry which is preliminary data.</text>
</comment>
<sequence length="288" mass="32723">MNQITGKPLSATLRAKIEKWIPRLSLEERSLIEGLLGKDLTKKGLKKVLVSEDVAEYVAEFLTPYKGADITPPKRATGDDLSQEASAIIWIEYFESIRNLVPEENKEVYELALGLANSPDFFGREQGQARQLIYDPVNMAKPQGPGRWDFMYLTSDWGIIGEYKQGLGLIFNITKEEWDLQQDMDTYMVDTPEELEQAKAEEMETKVVQELIAFLQSCPGAFELWNGYFLGSGEDGKRTKEQIESFKSLMVLLKGIPEAFKEFLGLVDRLIKAGLLKKEFKLACEYLE</sequence>
<organism evidence="1 2">
    <name type="scientific">candidate division WWE3 bacterium RIFOXYA2_FULL_46_9</name>
    <dbReference type="NCBI Taxonomy" id="1802636"/>
    <lineage>
        <taxon>Bacteria</taxon>
        <taxon>Katanobacteria</taxon>
    </lineage>
</organism>
<accession>A0A1F4W0D5</accession>
<reference evidence="1 2" key="1">
    <citation type="journal article" date="2016" name="Nat. Commun.">
        <title>Thousands of microbial genomes shed light on interconnected biogeochemical processes in an aquifer system.</title>
        <authorList>
            <person name="Anantharaman K."/>
            <person name="Brown C.T."/>
            <person name="Hug L.A."/>
            <person name="Sharon I."/>
            <person name="Castelle C.J."/>
            <person name="Probst A.J."/>
            <person name="Thomas B.C."/>
            <person name="Singh A."/>
            <person name="Wilkins M.J."/>
            <person name="Karaoz U."/>
            <person name="Brodie E.L."/>
            <person name="Williams K.H."/>
            <person name="Hubbard S.S."/>
            <person name="Banfield J.F."/>
        </authorList>
    </citation>
    <scope>NUCLEOTIDE SEQUENCE [LARGE SCALE GENOMIC DNA]</scope>
</reference>
<evidence type="ECO:0000313" key="1">
    <source>
        <dbReference type="EMBL" id="OGC62795.1"/>
    </source>
</evidence>